<reference evidence="3" key="1">
    <citation type="submission" date="2022-03" db="EMBL/GenBank/DDBJ databases">
        <authorList>
            <person name="Sayadi A."/>
        </authorList>
    </citation>
    <scope>NUCLEOTIDE SEQUENCE</scope>
</reference>
<organism evidence="3 4">
    <name type="scientific">Acanthoscelides obtectus</name>
    <name type="common">Bean weevil</name>
    <name type="synonym">Bruchus obtectus</name>
    <dbReference type="NCBI Taxonomy" id="200917"/>
    <lineage>
        <taxon>Eukaryota</taxon>
        <taxon>Metazoa</taxon>
        <taxon>Ecdysozoa</taxon>
        <taxon>Arthropoda</taxon>
        <taxon>Hexapoda</taxon>
        <taxon>Insecta</taxon>
        <taxon>Pterygota</taxon>
        <taxon>Neoptera</taxon>
        <taxon>Endopterygota</taxon>
        <taxon>Coleoptera</taxon>
        <taxon>Polyphaga</taxon>
        <taxon>Cucujiformia</taxon>
        <taxon>Chrysomeloidea</taxon>
        <taxon>Chrysomelidae</taxon>
        <taxon>Bruchinae</taxon>
        <taxon>Bruchini</taxon>
        <taxon>Acanthoscelides</taxon>
    </lineage>
</organism>
<gene>
    <name evidence="3" type="ORF">ACAOBT_LOCUS2336</name>
</gene>
<dbReference type="PANTHER" id="PTHR46599">
    <property type="entry name" value="PIGGYBAC TRANSPOSABLE ELEMENT-DERIVED PROTEIN 4"/>
    <property type="match status" value="1"/>
</dbReference>
<proteinExistence type="predicted"/>
<dbReference type="Proteomes" id="UP001152888">
    <property type="component" value="Unassembled WGS sequence"/>
</dbReference>
<dbReference type="AlphaFoldDB" id="A0A9P0JQD0"/>
<feature type="chain" id="PRO_5040113479" description="PiggyBac transposable element-derived protein domain-containing protein" evidence="1">
    <location>
        <begin position="19"/>
        <end position="171"/>
    </location>
</feature>
<evidence type="ECO:0000313" key="4">
    <source>
        <dbReference type="Proteomes" id="UP001152888"/>
    </source>
</evidence>
<feature type="signal peptide" evidence="1">
    <location>
        <begin position="1"/>
        <end position="18"/>
    </location>
</feature>
<name>A0A9P0JQD0_ACAOB</name>
<evidence type="ECO:0000256" key="1">
    <source>
        <dbReference type="SAM" id="SignalP"/>
    </source>
</evidence>
<sequence>MLSTLFLLLSEMSWEAEQKRLQALWDEVQLEEDPDDEDLEWAADEDVTETRDTDSELEQEYNDEVISLQTADIPGAHHFLGKDNKTGWRFWVTMSEQRFRFLLNCLRFDDLSTRDERKKFDKLAPIRSTFDKFVQNCKNTYCIGANATIDEKLEAFRGRCGFNQYIPSKKN</sequence>
<protein>
    <recommendedName>
        <fullName evidence="2">PiggyBac transposable element-derived protein domain-containing protein</fullName>
    </recommendedName>
</protein>
<dbReference type="PANTHER" id="PTHR46599:SF6">
    <property type="entry name" value="DUAL SPECIFICITY PHOSPHATASE 26"/>
    <property type="match status" value="1"/>
</dbReference>
<dbReference type="EMBL" id="CAKOFQ010006674">
    <property type="protein sequence ID" value="CAH1957883.1"/>
    <property type="molecule type" value="Genomic_DNA"/>
</dbReference>
<keyword evidence="4" id="KW-1185">Reference proteome</keyword>
<evidence type="ECO:0000259" key="2">
    <source>
        <dbReference type="Pfam" id="PF13843"/>
    </source>
</evidence>
<dbReference type="Pfam" id="PF13843">
    <property type="entry name" value="DDE_Tnp_1_7"/>
    <property type="match status" value="1"/>
</dbReference>
<keyword evidence="1" id="KW-0732">Signal</keyword>
<comment type="caution">
    <text evidence="3">The sequence shown here is derived from an EMBL/GenBank/DDBJ whole genome shotgun (WGS) entry which is preliminary data.</text>
</comment>
<evidence type="ECO:0000313" key="3">
    <source>
        <dbReference type="EMBL" id="CAH1957883.1"/>
    </source>
</evidence>
<dbReference type="InterPro" id="IPR029526">
    <property type="entry name" value="PGBD"/>
</dbReference>
<dbReference type="OrthoDB" id="10057959at2759"/>
<accession>A0A9P0JQD0</accession>
<feature type="domain" description="PiggyBac transposable element-derived protein" evidence="2">
    <location>
        <begin position="93"/>
        <end position="169"/>
    </location>
</feature>